<dbReference type="AlphaFoldDB" id="A0A542UH72"/>
<protein>
    <submittedName>
        <fullName evidence="1">Aminoglycoside phosphotransferase (APT) family kinase protein</fullName>
    </submittedName>
</protein>
<dbReference type="InterPro" id="IPR011009">
    <property type="entry name" value="Kinase-like_dom_sf"/>
</dbReference>
<dbReference type="Proteomes" id="UP000318103">
    <property type="component" value="Unassembled WGS sequence"/>
</dbReference>
<comment type="caution">
    <text evidence="1">The sequence shown here is derived from an EMBL/GenBank/DDBJ whole genome shotgun (WGS) entry which is preliminary data.</text>
</comment>
<accession>A0A542UH72</accession>
<keyword evidence="1" id="KW-0418">Kinase</keyword>
<dbReference type="EMBL" id="VFNX01000001">
    <property type="protein sequence ID" value="TQK98428.1"/>
    <property type="molecule type" value="Genomic_DNA"/>
</dbReference>
<proteinExistence type="predicted"/>
<dbReference type="OrthoDB" id="2410440at2"/>
<dbReference type="SUPFAM" id="SSF56112">
    <property type="entry name" value="Protein kinase-like (PK-like)"/>
    <property type="match status" value="1"/>
</dbReference>
<evidence type="ECO:0000313" key="1">
    <source>
        <dbReference type="EMBL" id="TQK98428.1"/>
    </source>
</evidence>
<reference evidence="1 2" key="1">
    <citation type="submission" date="2019-06" db="EMBL/GenBank/DDBJ databases">
        <title>Sequencing the genomes of 1000 actinobacteria strains.</title>
        <authorList>
            <person name="Klenk H.-P."/>
        </authorList>
    </citation>
    <scope>NUCLEOTIDE SEQUENCE [LARGE SCALE GENOMIC DNA]</scope>
    <source>
        <strain evidence="1 2">DSM 41929</strain>
    </source>
</reference>
<name>A0A542UH72_9ACTN</name>
<keyword evidence="1" id="KW-0808">Transferase</keyword>
<dbReference type="NCBIfam" id="NF038156">
    <property type="entry name" value="lant_syn_V_LxmK"/>
    <property type="match status" value="1"/>
</dbReference>
<keyword evidence="2" id="KW-1185">Reference proteome</keyword>
<dbReference type="Gene3D" id="3.90.1200.10">
    <property type="match status" value="1"/>
</dbReference>
<organism evidence="1 2">
    <name type="scientific">Streptomyces puniciscabiei</name>
    <dbReference type="NCBI Taxonomy" id="164348"/>
    <lineage>
        <taxon>Bacteria</taxon>
        <taxon>Bacillati</taxon>
        <taxon>Actinomycetota</taxon>
        <taxon>Actinomycetes</taxon>
        <taxon>Kitasatosporales</taxon>
        <taxon>Streptomycetaceae</taxon>
        <taxon>Streptomyces</taxon>
    </lineage>
</organism>
<sequence length="385" mass="42082">MSGNTSVIARPALENSANPAAPAFKPRDLDDFPVVDALLDDLGLGPFLRDSLVAPVGRNDSWAGQTVGGRRVFVKRLIGPEEDVRARMGRMLAFERFATGLPAAALRGPAFLGSDEENHLVVFEYVNGARNGAELMVDETFGEELAEQIGRAIGLLHAAPVAPEAGLDRSVPPHPPLNLLRGMSLPLFETLTFAELQGWRLMQQDEALVQAVSALREQEQHTPRVPSHCDLRVDQFLVLGDDFLVTDWEEFRLADPARDVGAFAGEWLYRSVLDIVTTRGDTVFLDAELTHELVLSRGVAKMQRLLPLIESFWHGYRSTRPDFDAGLPVRATAYAGWHLLDRLMAGGSRASRLSGIERAAAGIGRAALLAPEKFATTLGFSKEEV</sequence>
<dbReference type="GO" id="GO:0016301">
    <property type="term" value="F:kinase activity"/>
    <property type="evidence" value="ECO:0007669"/>
    <property type="project" value="UniProtKB-KW"/>
</dbReference>
<gene>
    <name evidence="1" type="ORF">FB563_3454</name>
</gene>
<evidence type="ECO:0000313" key="2">
    <source>
        <dbReference type="Proteomes" id="UP000318103"/>
    </source>
</evidence>